<dbReference type="GO" id="GO:0016853">
    <property type="term" value="F:isomerase activity"/>
    <property type="evidence" value="ECO:0007669"/>
    <property type="project" value="UniProtKB-KW"/>
</dbReference>
<proteinExistence type="predicted"/>
<reference evidence="5 6" key="1">
    <citation type="submission" date="2019-08" db="EMBL/GenBank/DDBJ databases">
        <authorList>
            <person name="Lei W."/>
        </authorList>
    </citation>
    <scope>NUCLEOTIDE SEQUENCE [LARGE SCALE GENOMIC DNA]</scope>
    <source>
        <strain evidence="5 6">CCUG 58627</strain>
    </source>
</reference>
<keyword evidence="6" id="KW-1185">Reference proteome</keyword>
<dbReference type="Proteomes" id="UP000320791">
    <property type="component" value="Unassembled WGS sequence"/>
</dbReference>
<keyword evidence="3" id="KW-0378">Hydrolase</keyword>
<evidence type="ECO:0000259" key="4">
    <source>
        <dbReference type="Pfam" id="PF16113"/>
    </source>
</evidence>
<dbReference type="InterPro" id="IPR029045">
    <property type="entry name" value="ClpP/crotonase-like_dom_sf"/>
</dbReference>
<organism evidence="5 6">
    <name type="scientific">Corynebacterium canis</name>
    <dbReference type="NCBI Taxonomy" id="679663"/>
    <lineage>
        <taxon>Bacteria</taxon>
        <taxon>Bacillati</taxon>
        <taxon>Actinomycetota</taxon>
        <taxon>Actinomycetes</taxon>
        <taxon>Mycobacteriales</taxon>
        <taxon>Corynebacteriaceae</taxon>
        <taxon>Corynebacterium</taxon>
    </lineage>
</organism>
<evidence type="ECO:0000313" key="6">
    <source>
        <dbReference type="Proteomes" id="UP000320791"/>
    </source>
</evidence>
<name>A0A5C5UD99_9CORY</name>
<dbReference type="SUPFAM" id="SSF52096">
    <property type="entry name" value="ClpP/crotonase"/>
    <property type="match status" value="1"/>
</dbReference>
<feature type="domain" description="Enoyl-CoA hydratase/isomerase" evidence="4">
    <location>
        <begin position="19"/>
        <end position="345"/>
    </location>
</feature>
<dbReference type="InterPro" id="IPR032259">
    <property type="entry name" value="HIBYL-CoA-H"/>
</dbReference>
<evidence type="ECO:0000256" key="1">
    <source>
        <dbReference type="ARBA" id="ARBA00001709"/>
    </source>
</evidence>
<dbReference type="AlphaFoldDB" id="A0A5C5UD99"/>
<comment type="catalytic activity">
    <reaction evidence="1">
        <text>3-hydroxy-2-methylpropanoyl-CoA + H2O = 3-hydroxy-2-methylpropanoate + CoA + H(+)</text>
        <dbReference type="Rhea" id="RHEA:20888"/>
        <dbReference type="ChEBI" id="CHEBI:11805"/>
        <dbReference type="ChEBI" id="CHEBI:15377"/>
        <dbReference type="ChEBI" id="CHEBI:15378"/>
        <dbReference type="ChEBI" id="CHEBI:57287"/>
        <dbReference type="ChEBI" id="CHEBI:57340"/>
        <dbReference type="EC" id="3.1.2.4"/>
    </reaction>
</comment>
<dbReference type="RefSeq" id="WP_146324900.1">
    <property type="nucleotide sequence ID" value="NZ_BAABLR010000003.1"/>
</dbReference>
<dbReference type="PANTHER" id="PTHR43176">
    <property type="entry name" value="3-HYDROXYISOBUTYRYL-COA HYDROLASE-RELATED"/>
    <property type="match status" value="1"/>
</dbReference>
<dbReference type="GO" id="GO:0006574">
    <property type="term" value="P:L-valine catabolic process"/>
    <property type="evidence" value="ECO:0007669"/>
    <property type="project" value="TreeGrafter"/>
</dbReference>
<keyword evidence="5" id="KW-0413">Isomerase</keyword>
<dbReference type="OrthoDB" id="9790967at2"/>
<dbReference type="Pfam" id="PF16113">
    <property type="entry name" value="ECH_2"/>
    <property type="match status" value="1"/>
</dbReference>
<evidence type="ECO:0000256" key="3">
    <source>
        <dbReference type="ARBA" id="ARBA00022801"/>
    </source>
</evidence>
<dbReference type="GO" id="GO:0003860">
    <property type="term" value="F:3-hydroxyisobutyryl-CoA hydrolase activity"/>
    <property type="evidence" value="ECO:0007669"/>
    <property type="project" value="UniProtKB-EC"/>
</dbReference>
<comment type="caution">
    <text evidence="5">The sequence shown here is derived from an EMBL/GenBank/DDBJ whole genome shotgun (WGS) entry which is preliminary data.</text>
</comment>
<accession>A0A5C5UD99</accession>
<dbReference type="NCBIfam" id="NF004127">
    <property type="entry name" value="PRK05617.1"/>
    <property type="match status" value="1"/>
</dbReference>
<dbReference type="InterPro" id="IPR045004">
    <property type="entry name" value="ECH_dom"/>
</dbReference>
<sequence>MSNRPTENLVNAFVRNSTGMLELNRPRALNSLNREMVDIITVALDRWIDDESVHRVIVYSASDRAFCAGGDVRTVREDALDGNHDAGDQFFNAEYEMNDDIANFPKPYVAVIDGVAMGGGLGVSLHGSHRVITERAYAAMPEMVIGFVPDVGVTWMMQRMVGASGKPSSALATFLGVTGWRLTPADMIWSGMATDYIESSDVQAFIDMAVAESLDEALERYTTAVEEDSELATFSEDIEACFGFHTWAEIDDALEAHANREFVARVRELMKDANPSSVVAAVELFAANLQAPTVRKGLDNEFVIGAALRREPNFAEGVRAVLVDKTRDATFSPATFDGIDATHYRDLLS</sequence>
<dbReference type="EMBL" id="VOHM01000021">
    <property type="protein sequence ID" value="TWT23966.1"/>
    <property type="molecule type" value="Genomic_DNA"/>
</dbReference>
<protein>
    <recommendedName>
        <fullName evidence="2">3-hydroxyisobutyryl-CoA hydrolase</fullName>
        <ecNumber evidence="2">3.1.2.4</ecNumber>
    </recommendedName>
</protein>
<evidence type="ECO:0000313" key="5">
    <source>
        <dbReference type="EMBL" id="TWT23966.1"/>
    </source>
</evidence>
<gene>
    <name evidence="5" type="ORF">FRX94_09325</name>
</gene>
<dbReference type="CDD" id="cd06558">
    <property type="entry name" value="crotonase-like"/>
    <property type="match status" value="1"/>
</dbReference>
<dbReference type="PANTHER" id="PTHR43176:SF3">
    <property type="entry name" value="3-HYDROXYISOBUTYRYL-COA HYDROLASE, MITOCHONDRIAL"/>
    <property type="match status" value="1"/>
</dbReference>
<evidence type="ECO:0000256" key="2">
    <source>
        <dbReference type="ARBA" id="ARBA00011915"/>
    </source>
</evidence>
<dbReference type="Gene3D" id="3.90.226.10">
    <property type="entry name" value="2-enoyl-CoA Hydratase, Chain A, domain 1"/>
    <property type="match status" value="1"/>
</dbReference>
<dbReference type="EC" id="3.1.2.4" evidence="2"/>